<protein>
    <recommendedName>
        <fullName evidence="13">Mab-21-like HhH/H2TH-like domain-containing protein</fullName>
    </recommendedName>
</protein>
<evidence type="ECO:0000256" key="1">
    <source>
        <dbReference type="ARBA" id="ARBA00001946"/>
    </source>
</evidence>
<dbReference type="EMBL" id="VSWD01000007">
    <property type="protein sequence ID" value="KAK3096920.1"/>
    <property type="molecule type" value="Genomic_DNA"/>
</dbReference>
<dbReference type="SMART" id="SM01265">
    <property type="entry name" value="Mab-21"/>
    <property type="match status" value="1"/>
</dbReference>
<accession>A0AA88Y246</accession>
<keyword evidence="4" id="KW-0548">Nucleotidyltransferase</keyword>
<dbReference type="PANTHER" id="PTHR10656:SF42">
    <property type="entry name" value="CYCLIC GMP-AMP SYNTHASE-LIKE PROTEIN-RELATED"/>
    <property type="match status" value="1"/>
</dbReference>
<keyword evidence="6" id="KW-0547">Nucleotide-binding</keyword>
<dbReference type="Gene3D" id="1.10.1410.40">
    <property type="match status" value="1"/>
</dbReference>
<dbReference type="Proteomes" id="UP001186944">
    <property type="component" value="Unassembled WGS sequence"/>
</dbReference>
<dbReference type="InterPro" id="IPR024810">
    <property type="entry name" value="MAB21L/cGLR"/>
</dbReference>
<evidence type="ECO:0000256" key="4">
    <source>
        <dbReference type="ARBA" id="ARBA00022695"/>
    </source>
</evidence>
<dbReference type="GO" id="GO:0046872">
    <property type="term" value="F:metal ion binding"/>
    <property type="evidence" value="ECO:0007669"/>
    <property type="project" value="UniProtKB-KW"/>
</dbReference>
<organism evidence="11 12">
    <name type="scientific">Pinctada imbricata</name>
    <name type="common">Atlantic pearl-oyster</name>
    <name type="synonym">Pinctada martensii</name>
    <dbReference type="NCBI Taxonomy" id="66713"/>
    <lineage>
        <taxon>Eukaryota</taxon>
        <taxon>Metazoa</taxon>
        <taxon>Spiralia</taxon>
        <taxon>Lophotrochozoa</taxon>
        <taxon>Mollusca</taxon>
        <taxon>Bivalvia</taxon>
        <taxon>Autobranchia</taxon>
        <taxon>Pteriomorphia</taxon>
        <taxon>Pterioida</taxon>
        <taxon>Pterioidea</taxon>
        <taxon>Pteriidae</taxon>
        <taxon>Pinctada</taxon>
    </lineage>
</organism>
<dbReference type="PANTHER" id="PTHR10656">
    <property type="entry name" value="CELL FATE DETERMINING PROTEIN MAB21-RELATED"/>
    <property type="match status" value="1"/>
</dbReference>
<dbReference type="InterPro" id="IPR046903">
    <property type="entry name" value="Mab-21-like_nuc_Trfase"/>
</dbReference>
<reference evidence="11" key="1">
    <citation type="submission" date="2019-08" db="EMBL/GenBank/DDBJ databases">
        <title>The improved chromosome-level genome for the pearl oyster Pinctada fucata martensii using PacBio sequencing and Hi-C.</title>
        <authorList>
            <person name="Zheng Z."/>
        </authorList>
    </citation>
    <scope>NUCLEOTIDE SEQUENCE</scope>
    <source>
        <strain evidence="11">ZZ-2019</strain>
        <tissue evidence="11">Adductor muscle</tissue>
    </source>
</reference>
<dbReference type="InterPro" id="IPR046906">
    <property type="entry name" value="Mab-21_HhH/H2TH-like"/>
</dbReference>
<proteinExistence type="inferred from homology"/>
<feature type="domain" description="Mab-21-like HhH/H2TH-like" evidence="10">
    <location>
        <begin position="258"/>
        <end position="333"/>
    </location>
</feature>
<dbReference type="Pfam" id="PF03281">
    <property type="entry name" value="Mab-21"/>
    <property type="match status" value="1"/>
</dbReference>
<keyword evidence="8" id="KW-0460">Magnesium</keyword>
<keyword evidence="7" id="KW-0067">ATP-binding</keyword>
<dbReference type="GO" id="GO:0016779">
    <property type="term" value="F:nucleotidyltransferase activity"/>
    <property type="evidence" value="ECO:0007669"/>
    <property type="project" value="UniProtKB-KW"/>
</dbReference>
<comment type="caution">
    <text evidence="11">The sequence shown here is derived from an EMBL/GenBank/DDBJ whole genome shotgun (WGS) entry which is preliminary data.</text>
</comment>
<sequence>MPEDTDITSISYKLYKIVNKEIGSKEIIKIRRTADKVSDKLEQEKNRGLCNHDHLSSGSRAEGFRFPTSDIDNMIVFNMISVIMDDADTQPMAITVVKMETDKTRPGFCMLRFIPRNDFLGINAEISELCVPYKDGLFLSNTAWKDRYRGRIQDSFTHGPCESGIHGSMETDIANCLKCKWPKSAYPCIQKLVRTKWPSLHHLSGIVKNGCHIVPIGDKTSCKESLEWRISFSEAEKSLIHEMNHCQFLTYGLLKVFLKEVINTGVRPDVDGLLCSYFLKTTVLWEIVQSCPAWKEQDLLKWFWICFRRLLSWVSDGYCPNFFIPENNMFLGKIYGRSQQTLLCHLVSLYRMGYKCLLGCTSHIVQAEVLLHVQHKFILSLVDEDSVDNGLNLIIEIAKHKYYVSYNFISITMHTSSRAYDHGKRKQHRDCSPL</sequence>
<evidence type="ECO:0000259" key="10">
    <source>
        <dbReference type="Pfam" id="PF20266"/>
    </source>
</evidence>
<name>A0AA88Y246_PINIB</name>
<dbReference type="Pfam" id="PF20266">
    <property type="entry name" value="Mab-21_C"/>
    <property type="match status" value="1"/>
</dbReference>
<dbReference type="AlphaFoldDB" id="A0AA88Y246"/>
<dbReference type="GO" id="GO:0005524">
    <property type="term" value="F:ATP binding"/>
    <property type="evidence" value="ECO:0007669"/>
    <property type="project" value="UniProtKB-KW"/>
</dbReference>
<evidence type="ECO:0000256" key="5">
    <source>
        <dbReference type="ARBA" id="ARBA00022723"/>
    </source>
</evidence>
<evidence type="ECO:0000256" key="7">
    <source>
        <dbReference type="ARBA" id="ARBA00022840"/>
    </source>
</evidence>
<evidence type="ECO:0000313" key="12">
    <source>
        <dbReference type="Proteomes" id="UP001186944"/>
    </source>
</evidence>
<evidence type="ECO:0000256" key="3">
    <source>
        <dbReference type="ARBA" id="ARBA00022679"/>
    </source>
</evidence>
<evidence type="ECO:0000313" key="11">
    <source>
        <dbReference type="EMBL" id="KAK3096920.1"/>
    </source>
</evidence>
<evidence type="ECO:0000256" key="8">
    <source>
        <dbReference type="ARBA" id="ARBA00022842"/>
    </source>
</evidence>
<feature type="domain" description="Mab-21-like nucleotidyltransferase" evidence="9">
    <location>
        <begin position="166"/>
        <end position="241"/>
    </location>
</feature>
<keyword evidence="5" id="KW-0479">Metal-binding</keyword>
<evidence type="ECO:0000259" key="9">
    <source>
        <dbReference type="Pfam" id="PF03281"/>
    </source>
</evidence>
<evidence type="ECO:0000256" key="2">
    <source>
        <dbReference type="ARBA" id="ARBA00008307"/>
    </source>
</evidence>
<evidence type="ECO:0008006" key="13">
    <source>
        <dbReference type="Google" id="ProtNLM"/>
    </source>
</evidence>
<comment type="cofactor">
    <cofactor evidence="1">
        <name>Mg(2+)</name>
        <dbReference type="ChEBI" id="CHEBI:18420"/>
    </cofactor>
</comment>
<evidence type="ECO:0000256" key="6">
    <source>
        <dbReference type="ARBA" id="ARBA00022741"/>
    </source>
</evidence>
<keyword evidence="3" id="KW-0808">Transferase</keyword>
<gene>
    <name evidence="11" type="ORF">FSP39_004768</name>
</gene>
<comment type="similarity">
    <text evidence="2">Belongs to the mab-21 family.</text>
</comment>
<keyword evidence="12" id="KW-1185">Reference proteome</keyword>